<dbReference type="InterPro" id="IPR035067">
    <property type="entry name" value="V-type_ATPase_csu/dsu"/>
</dbReference>
<dbReference type="Pfam" id="PF01992">
    <property type="entry name" value="vATP-synt_AC39"/>
    <property type="match status" value="1"/>
</dbReference>
<dbReference type="GO" id="GO:0046961">
    <property type="term" value="F:proton-transporting ATPase activity, rotational mechanism"/>
    <property type="evidence" value="ECO:0007669"/>
    <property type="project" value="InterPro"/>
</dbReference>
<dbReference type="RefSeq" id="WP_038060337.1">
    <property type="nucleotide sequence ID" value="NZ_JPSL02000040.1"/>
</dbReference>
<keyword evidence="3" id="KW-0406">Ion transport</keyword>
<protein>
    <submittedName>
        <fullName evidence="4">ATP synthase subunit C</fullName>
    </submittedName>
</protein>
<dbReference type="PANTHER" id="PTHR38682:SF1">
    <property type="entry name" value="V-TYPE ATP SYNTHASE SUBUNIT C"/>
    <property type="match status" value="1"/>
</dbReference>
<evidence type="ECO:0000313" key="5">
    <source>
        <dbReference type="Proteomes" id="UP000030364"/>
    </source>
</evidence>
<evidence type="ECO:0000256" key="2">
    <source>
        <dbReference type="ARBA" id="ARBA00022448"/>
    </source>
</evidence>
<proteinExistence type="inferred from homology"/>
<evidence type="ECO:0000256" key="3">
    <source>
        <dbReference type="ARBA" id="ARBA00023065"/>
    </source>
</evidence>
<comment type="caution">
    <text evidence="4">The sequence shown here is derived from an EMBL/GenBank/DDBJ whole genome shotgun (WGS) entry which is preliminary data.</text>
</comment>
<sequence length="314" mass="34618">MDDFSYLNARVRARRASLLPEGFFQEALDLSFPDFLRALSETVYGQELSGQDLGAVDRAVTRTQEEQVADLVDLAGGEAKEALRLLFLKNDLTNLKALLRAQDKEGLAFLPGTLKEGVLKALLEAPDPQAMAQILSVPGHPLAQALREAVRRGGDLEAILATLDQIFFQGAKKVAQRLGDPVLQTYLALEIDALNLARAFQGQGREAPFVPGGRYVDKVRFTRLLEGDYAVLDELSKTPLSGLSGVRSLAELERRLRCALLKAARRGASDPLGVGLALSYVKEREWEGQRIRLLARRAYFGLPKERVEEEVFCA</sequence>
<dbReference type="SUPFAM" id="SSF103486">
    <property type="entry name" value="V-type ATP synthase subunit C"/>
    <property type="match status" value="1"/>
</dbReference>
<dbReference type="InterPro" id="IPR036079">
    <property type="entry name" value="ATPase_csu/dsu_sf"/>
</dbReference>
<evidence type="ECO:0000313" key="4">
    <source>
        <dbReference type="EMBL" id="KIX84359.1"/>
    </source>
</evidence>
<reference evidence="4 5" key="1">
    <citation type="journal article" date="2015" name="Genome Announc.">
        <title>Draft Genome Sequence of the Thermophile Thermus filiformis ATCC 43280, Producer of Carotenoid-(Di)glucoside-Branched Fatty Acid (Di)esters and Source of Hyperthermostable Enzymes of Biotechnological Interest.</title>
        <authorList>
            <person name="Mandelli F."/>
            <person name="Oliveira Ramires B."/>
            <person name="Couger M.B."/>
            <person name="Paixao D.A."/>
            <person name="Camilo C.M."/>
            <person name="Polikarpov I."/>
            <person name="Prade R."/>
            <person name="Riano-Pachon D.M."/>
            <person name="Squina F.M."/>
        </authorList>
    </citation>
    <scope>NUCLEOTIDE SEQUENCE [LARGE SCALE GENOMIC DNA]</scope>
    <source>
        <strain evidence="4 5">ATCC 43280</strain>
    </source>
</reference>
<comment type="similarity">
    <text evidence="1">Belongs to the V-ATPase V0D/AC39 subunit family.</text>
</comment>
<dbReference type="InterPro" id="IPR044911">
    <property type="entry name" value="V-type_ATPase_csu/dsu_dom_3"/>
</dbReference>
<keyword evidence="2" id="KW-0813">Transport</keyword>
<gene>
    <name evidence="4" type="ORF">THFILI_09505</name>
</gene>
<organism evidence="4 5">
    <name type="scientific">Thermus filiformis</name>
    <dbReference type="NCBI Taxonomy" id="276"/>
    <lineage>
        <taxon>Bacteria</taxon>
        <taxon>Thermotogati</taxon>
        <taxon>Deinococcota</taxon>
        <taxon>Deinococci</taxon>
        <taxon>Thermales</taxon>
        <taxon>Thermaceae</taxon>
        <taxon>Thermus</taxon>
    </lineage>
</organism>
<dbReference type="InterPro" id="IPR050873">
    <property type="entry name" value="V-ATPase_V0D/AC39_subunit"/>
</dbReference>
<dbReference type="STRING" id="276.THFILI_09505"/>
<keyword evidence="5" id="KW-1185">Reference proteome</keyword>
<dbReference type="AlphaFoldDB" id="A0A0D6X8X1"/>
<evidence type="ECO:0000256" key="1">
    <source>
        <dbReference type="ARBA" id="ARBA00006709"/>
    </source>
</evidence>
<dbReference type="Gene3D" id="1.20.1690.10">
    <property type="entry name" value="V-type ATP synthase subunit C domain"/>
    <property type="match status" value="2"/>
</dbReference>
<dbReference type="Gene3D" id="1.10.132.50">
    <property type="entry name" value="ATP synthase (C/AC39) subunit, domain 3"/>
    <property type="match status" value="1"/>
</dbReference>
<dbReference type="InterPro" id="IPR002843">
    <property type="entry name" value="ATPase_V0-cplx_csu/dsu"/>
</dbReference>
<dbReference type="Proteomes" id="UP000030364">
    <property type="component" value="Unassembled WGS sequence"/>
</dbReference>
<accession>A0A0D6X8X1</accession>
<dbReference type="PANTHER" id="PTHR38682">
    <property type="entry name" value="V-TYPE ATP SYNTHASE SUBUNIT C"/>
    <property type="match status" value="1"/>
</dbReference>
<dbReference type="EMBL" id="JPSL02000040">
    <property type="protein sequence ID" value="KIX84359.1"/>
    <property type="molecule type" value="Genomic_DNA"/>
</dbReference>
<dbReference type="OrthoDB" id="30360at2"/>
<name>A0A0D6X8X1_THEFI</name>